<evidence type="ECO:0000256" key="7">
    <source>
        <dbReference type="ARBA" id="ARBA00048539"/>
    </source>
</evidence>
<keyword evidence="2 8" id="KW-0963">Cytoplasm</keyword>
<dbReference type="HAMAP" id="MF_01161">
    <property type="entry name" value="tRNA_Ile_lys_synt"/>
    <property type="match status" value="1"/>
</dbReference>
<dbReference type="SMART" id="SM00977">
    <property type="entry name" value="TilS_C"/>
    <property type="match status" value="1"/>
</dbReference>
<evidence type="ECO:0000256" key="3">
    <source>
        <dbReference type="ARBA" id="ARBA00022598"/>
    </source>
</evidence>
<dbReference type="Gene3D" id="1.20.59.20">
    <property type="match status" value="1"/>
</dbReference>
<dbReference type="GO" id="GO:0005524">
    <property type="term" value="F:ATP binding"/>
    <property type="evidence" value="ECO:0007669"/>
    <property type="project" value="UniProtKB-UniRule"/>
</dbReference>
<keyword evidence="5 8" id="KW-0547">Nucleotide-binding</keyword>
<evidence type="ECO:0000313" key="10">
    <source>
        <dbReference type="EMBL" id="SUQ14891.1"/>
    </source>
</evidence>
<dbReference type="InterPro" id="IPR012795">
    <property type="entry name" value="tRNA_Ile_lys_synt_N"/>
</dbReference>
<comment type="similarity">
    <text evidence="8">Belongs to the tRNA(Ile)-lysidine synthase family.</text>
</comment>
<evidence type="ECO:0000256" key="1">
    <source>
        <dbReference type="ARBA" id="ARBA00004496"/>
    </source>
</evidence>
<keyword evidence="11" id="KW-1185">Reference proteome</keyword>
<evidence type="ECO:0000256" key="4">
    <source>
        <dbReference type="ARBA" id="ARBA00022694"/>
    </source>
</evidence>
<keyword evidence="3 8" id="KW-0436">Ligase</keyword>
<comment type="catalytic activity">
    <reaction evidence="7 8">
        <text>cytidine(34) in tRNA(Ile2) + L-lysine + ATP = lysidine(34) in tRNA(Ile2) + AMP + diphosphate + H(+)</text>
        <dbReference type="Rhea" id="RHEA:43744"/>
        <dbReference type="Rhea" id="RHEA-COMP:10625"/>
        <dbReference type="Rhea" id="RHEA-COMP:10670"/>
        <dbReference type="ChEBI" id="CHEBI:15378"/>
        <dbReference type="ChEBI" id="CHEBI:30616"/>
        <dbReference type="ChEBI" id="CHEBI:32551"/>
        <dbReference type="ChEBI" id="CHEBI:33019"/>
        <dbReference type="ChEBI" id="CHEBI:82748"/>
        <dbReference type="ChEBI" id="CHEBI:83665"/>
        <dbReference type="ChEBI" id="CHEBI:456215"/>
        <dbReference type="EC" id="6.3.4.19"/>
    </reaction>
</comment>
<dbReference type="GO" id="GO:0006400">
    <property type="term" value="P:tRNA modification"/>
    <property type="evidence" value="ECO:0007669"/>
    <property type="project" value="UniProtKB-UniRule"/>
</dbReference>
<evidence type="ECO:0000259" key="9">
    <source>
        <dbReference type="SMART" id="SM00977"/>
    </source>
</evidence>
<evidence type="ECO:0000256" key="5">
    <source>
        <dbReference type="ARBA" id="ARBA00022741"/>
    </source>
</evidence>
<name>A0A315ZUE8_9FIRM</name>
<keyword evidence="4 8" id="KW-0819">tRNA processing</keyword>
<dbReference type="InterPro" id="IPR014729">
    <property type="entry name" value="Rossmann-like_a/b/a_fold"/>
</dbReference>
<dbReference type="NCBIfam" id="TIGR02433">
    <property type="entry name" value="lysidine_TilS_C"/>
    <property type="match status" value="1"/>
</dbReference>
<dbReference type="Pfam" id="PF01171">
    <property type="entry name" value="ATP_bind_3"/>
    <property type="match status" value="1"/>
</dbReference>
<dbReference type="Pfam" id="PF11734">
    <property type="entry name" value="TilS_C"/>
    <property type="match status" value="1"/>
</dbReference>
<comment type="function">
    <text evidence="8">Ligates lysine onto the cytidine present at position 34 of the AUA codon-specific tRNA(Ile) that contains the anticodon CAU, in an ATP-dependent manner. Cytidine is converted to lysidine, thus changing the amino acid specificity of the tRNA from methionine to isoleucine.</text>
</comment>
<protein>
    <recommendedName>
        <fullName evidence="8">tRNA(Ile)-lysidine synthase</fullName>
        <ecNumber evidence="8">6.3.4.19</ecNumber>
    </recommendedName>
    <alternativeName>
        <fullName evidence="8">tRNA(Ile)-2-lysyl-cytidine synthase</fullName>
    </alternativeName>
    <alternativeName>
        <fullName evidence="8">tRNA(Ile)-lysidine synthetase</fullName>
    </alternativeName>
</protein>
<proteinExistence type="inferred from homology"/>
<dbReference type="SUPFAM" id="SSF52402">
    <property type="entry name" value="Adenine nucleotide alpha hydrolases-like"/>
    <property type="match status" value="1"/>
</dbReference>
<dbReference type="InterPro" id="IPR012796">
    <property type="entry name" value="Lysidine-tRNA-synth_C"/>
</dbReference>
<dbReference type="PANTHER" id="PTHR43033:SF1">
    <property type="entry name" value="TRNA(ILE)-LYSIDINE SYNTHASE-RELATED"/>
    <property type="match status" value="1"/>
</dbReference>
<dbReference type="Proteomes" id="UP000254051">
    <property type="component" value="Unassembled WGS sequence"/>
</dbReference>
<dbReference type="Gene3D" id="3.40.50.620">
    <property type="entry name" value="HUPs"/>
    <property type="match status" value="1"/>
</dbReference>
<dbReference type="InterPro" id="IPR011063">
    <property type="entry name" value="TilS/TtcA_N"/>
</dbReference>
<organism evidence="10 11">
    <name type="scientific">Faecalicatena contorta</name>
    <dbReference type="NCBI Taxonomy" id="39482"/>
    <lineage>
        <taxon>Bacteria</taxon>
        <taxon>Bacillati</taxon>
        <taxon>Bacillota</taxon>
        <taxon>Clostridia</taxon>
        <taxon>Lachnospirales</taxon>
        <taxon>Lachnospiraceae</taxon>
        <taxon>Faecalicatena</taxon>
    </lineage>
</organism>
<dbReference type="InterPro" id="IPR012094">
    <property type="entry name" value="tRNA_Ile_lys_synt"/>
</dbReference>
<dbReference type="NCBIfam" id="TIGR02432">
    <property type="entry name" value="lysidine_TilS_N"/>
    <property type="match status" value="1"/>
</dbReference>
<evidence type="ECO:0000256" key="6">
    <source>
        <dbReference type="ARBA" id="ARBA00022840"/>
    </source>
</evidence>
<feature type="domain" description="Lysidine-tRNA(Ile) synthetase C-terminal" evidence="9">
    <location>
        <begin position="374"/>
        <end position="446"/>
    </location>
</feature>
<accession>A0A315ZUE8</accession>
<comment type="domain">
    <text evidence="8">The N-terminal region contains the highly conserved SGGXDS motif, predicted to be a P-loop motif involved in ATP binding.</text>
</comment>
<dbReference type="EC" id="6.3.4.19" evidence="8"/>
<evidence type="ECO:0000313" key="11">
    <source>
        <dbReference type="Proteomes" id="UP000254051"/>
    </source>
</evidence>
<dbReference type="SUPFAM" id="SSF82829">
    <property type="entry name" value="MesJ substrate recognition domain-like"/>
    <property type="match status" value="1"/>
</dbReference>
<sequence length="458" mass="52571">MIADRDRVIAGISGGADSVCLLFVLLELRKTMDIEIIAVHVNHGIREETAGRDEQFVQELCEEHQVECVVYHENVELIAKKRKQSVEEAGRIVRREAFEETFVKYQGTKIAMAHHQNDNAETLLMNLARGTGLKGLGGIRPVNGYVIRPLLCLNRREIEIHLQKLGRDYCRDETNEEDDYTRNRLRHFVVPILEEQVNAQAVRHMNEAMEQIRQVWDYMEMQTESAYESCVAETPDGNINIKEEAFSRQPEVLQKLLVRACLARAAGSERNITMAHVEAVAELFHKQSGKSRNLPYSVKAFRNYEGVALKKAGEDQEAEFCPRELKIPGVTVVPELNLEICCTILEKTEDFSIKHVPQKAYTKWFDYDIIKSNLIVRTRRSKDSIIIDQAGRRQKIKSYFINEKIPAEIRKKLPLIADDGQIIWILGYRMSSAYQVTGKTRQILEIKVTEEKMDVGEN</sequence>
<dbReference type="SUPFAM" id="SSF56037">
    <property type="entry name" value="PheT/TilS domain"/>
    <property type="match status" value="1"/>
</dbReference>
<dbReference type="PANTHER" id="PTHR43033">
    <property type="entry name" value="TRNA(ILE)-LYSIDINE SYNTHASE-RELATED"/>
    <property type="match status" value="1"/>
</dbReference>
<comment type="subcellular location">
    <subcellularLocation>
        <location evidence="1 8">Cytoplasm</location>
    </subcellularLocation>
</comment>
<dbReference type="EMBL" id="UHJJ01000008">
    <property type="protein sequence ID" value="SUQ14891.1"/>
    <property type="molecule type" value="Genomic_DNA"/>
</dbReference>
<keyword evidence="6 8" id="KW-0067">ATP-binding</keyword>
<feature type="binding site" evidence="8">
    <location>
        <begin position="13"/>
        <end position="18"/>
    </location>
    <ligand>
        <name>ATP</name>
        <dbReference type="ChEBI" id="CHEBI:30616"/>
    </ligand>
</feature>
<gene>
    <name evidence="8" type="primary">tilS</name>
    <name evidence="10" type="ORF">SAMN05216529_108116</name>
</gene>
<dbReference type="CDD" id="cd01992">
    <property type="entry name" value="TilS_N"/>
    <property type="match status" value="1"/>
</dbReference>
<dbReference type="GO" id="GO:0032267">
    <property type="term" value="F:tRNA(Ile)-lysidine synthase activity"/>
    <property type="evidence" value="ECO:0007669"/>
    <property type="project" value="UniProtKB-EC"/>
</dbReference>
<reference evidence="11" key="1">
    <citation type="submission" date="2017-07" db="EMBL/GenBank/DDBJ databases">
        <authorList>
            <person name="Varghese N."/>
            <person name="Submissions S."/>
        </authorList>
    </citation>
    <scope>NUCLEOTIDE SEQUENCE [LARGE SCALE GENOMIC DNA]</scope>
    <source>
        <strain evidence="11">NLAE-zl-C134</strain>
    </source>
</reference>
<evidence type="ECO:0000256" key="8">
    <source>
        <dbReference type="HAMAP-Rule" id="MF_01161"/>
    </source>
</evidence>
<evidence type="ECO:0000256" key="2">
    <source>
        <dbReference type="ARBA" id="ARBA00022490"/>
    </source>
</evidence>
<dbReference type="AlphaFoldDB" id="A0A315ZUE8"/>
<dbReference type="GO" id="GO:0005737">
    <property type="term" value="C:cytoplasm"/>
    <property type="evidence" value="ECO:0007669"/>
    <property type="project" value="UniProtKB-SubCell"/>
</dbReference>